<dbReference type="EMBL" id="CP038462">
    <property type="protein sequence ID" value="QCC76931.1"/>
    <property type="molecule type" value="Genomic_DNA"/>
</dbReference>
<evidence type="ECO:0008006" key="3">
    <source>
        <dbReference type="Google" id="ProtNLM"/>
    </source>
</evidence>
<dbReference type="AlphaFoldDB" id="A0A4P7UBM2"/>
<accession>A0A4P7UBM2</accession>
<evidence type="ECO:0000313" key="1">
    <source>
        <dbReference type="EMBL" id="QCC76931.1"/>
    </source>
</evidence>
<organism evidence="1 2">
    <name type="scientific">Nocardioides daphniae</name>
    <dbReference type="NCBI Taxonomy" id="402297"/>
    <lineage>
        <taxon>Bacteria</taxon>
        <taxon>Bacillati</taxon>
        <taxon>Actinomycetota</taxon>
        <taxon>Actinomycetes</taxon>
        <taxon>Propionibacteriales</taxon>
        <taxon>Nocardioidaceae</taxon>
        <taxon>Nocardioides</taxon>
    </lineage>
</organism>
<dbReference type="OrthoDB" id="5146042at2"/>
<dbReference type="RefSeq" id="WP_135831978.1">
    <property type="nucleotide sequence ID" value="NZ_BMCK01000002.1"/>
</dbReference>
<dbReference type="Proteomes" id="UP000297025">
    <property type="component" value="Chromosome"/>
</dbReference>
<proteinExistence type="predicted"/>
<evidence type="ECO:0000313" key="2">
    <source>
        <dbReference type="Proteomes" id="UP000297025"/>
    </source>
</evidence>
<reference evidence="1 2" key="1">
    <citation type="journal article" date="2008" name="Int. J. Syst. Evol. Microbiol.">
        <title>Nocardioides daphniae sp. nov., isolated from Daphnia cucullata (Crustacea: Cladocera).</title>
        <authorList>
            <person name="Toth E.M."/>
            <person name="Keki Z."/>
            <person name="Homonnay Z.G."/>
            <person name="Borsodi A.K."/>
            <person name="Marialigeti K."/>
            <person name="Schumann P."/>
        </authorList>
    </citation>
    <scope>NUCLEOTIDE SEQUENCE [LARGE SCALE GENOMIC DNA]</scope>
    <source>
        <strain evidence="1 2">JCM 16608</strain>
    </source>
</reference>
<gene>
    <name evidence="1" type="ORF">E2C04_06315</name>
</gene>
<sequence length="306" mass="33662">MVWQDVARAQDGVVARGQVLADGLQPHDVKRLVRRRDLVPVHRGVYVTHTGDLTWRQQAWAGALALWPAALWGPSALAAMDAREPVNDTPLHLAVDHERRVAQLTGVVLHRVVGLEPRVRWSASPPRMHVEEAALDVAVTAGDEFAAVAALADVVQRRLTTPARLSATLDRRVRLAHRGWLTDVLADLEEGSDSVLEHRYLVRVERRHGLPHGRRQARLPGAAAVHDVLYEGARVIVELDGRAHHSLARDRFADLDRDAVALLAGHVTVRLGWGQVVGQPCRTAARLAALLAQRGWEGSLRPCPDC</sequence>
<name>A0A4P7UBM2_9ACTN</name>
<protein>
    <recommendedName>
        <fullName evidence="3">DUF559 domain-containing protein</fullName>
    </recommendedName>
</protein>
<dbReference type="KEGG" id="ndp:E2C04_06315"/>